<reference evidence="4" key="1">
    <citation type="journal article" date="2019" name="Int. J. Syst. Evol. Microbiol.">
        <title>The Global Catalogue of Microorganisms (GCM) 10K type strain sequencing project: providing services to taxonomists for standard genome sequencing and annotation.</title>
        <authorList>
            <consortium name="The Broad Institute Genomics Platform"/>
            <consortium name="The Broad Institute Genome Sequencing Center for Infectious Disease"/>
            <person name="Wu L."/>
            <person name="Ma J."/>
        </authorList>
    </citation>
    <scope>NUCLEOTIDE SEQUENCE [LARGE SCALE GENOMIC DNA]</scope>
    <source>
        <strain evidence="4">JCM 13581</strain>
    </source>
</reference>
<organism evidence="3 4">
    <name type="scientific">Streptomyces sodiiphilus</name>
    <dbReference type="NCBI Taxonomy" id="226217"/>
    <lineage>
        <taxon>Bacteria</taxon>
        <taxon>Bacillati</taxon>
        <taxon>Actinomycetota</taxon>
        <taxon>Actinomycetes</taxon>
        <taxon>Kitasatosporales</taxon>
        <taxon>Streptomycetaceae</taxon>
        <taxon>Streptomyces</taxon>
    </lineage>
</organism>
<comment type="caution">
    <text evidence="3">The sequence shown here is derived from an EMBL/GenBank/DDBJ whole genome shotgun (WGS) entry which is preliminary data.</text>
</comment>
<dbReference type="InterPro" id="IPR000792">
    <property type="entry name" value="Tscrpt_reg_LuxR_C"/>
</dbReference>
<dbReference type="EMBL" id="BAAAMJ010000032">
    <property type="protein sequence ID" value="GAA1921564.1"/>
    <property type="molecule type" value="Genomic_DNA"/>
</dbReference>
<dbReference type="InterPro" id="IPR016032">
    <property type="entry name" value="Sig_transdc_resp-reg_C-effctor"/>
</dbReference>
<feature type="compositionally biased region" description="Basic and acidic residues" evidence="1">
    <location>
        <begin position="16"/>
        <end position="27"/>
    </location>
</feature>
<feature type="compositionally biased region" description="Basic residues" evidence="1">
    <location>
        <begin position="1"/>
        <end position="15"/>
    </location>
</feature>
<evidence type="ECO:0000259" key="2">
    <source>
        <dbReference type="SMART" id="SM00421"/>
    </source>
</evidence>
<feature type="domain" description="HTH luxR-type" evidence="2">
    <location>
        <begin position="237"/>
        <end position="284"/>
    </location>
</feature>
<keyword evidence="4" id="KW-1185">Reference proteome</keyword>
<dbReference type="Gene3D" id="1.10.10.10">
    <property type="entry name" value="Winged helix-like DNA-binding domain superfamily/Winged helix DNA-binding domain"/>
    <property type="match status" value="1"/>
</dbReference>
<sequence>MPHDRRTHHRRLRGRRHDDDTGVRKVYDALLPRTGADGEPESRRAGTRGTGDDLEDALLNIRGLTEDAMLKHRTTVTSRTLVTDIAPGESALHSSALQVMLQATSTIDVVLGPDPVLARAVHCALRDRTASRPQGLRVRLLCHQSLLDGPGIRSWLAGRYGEVRVSRTGALAATIVDEQLALVSAESASVGRTTVIRAPAVVRTMQTLFCGVWRNAVLVPDRIDFGGRAKAATVRCILEKLQVGMTDEAAARDLSVSVRTYRRYVAEIMTMLGATSRFQAGVRAAELGWLPEQSAPSQVPVGAVAE</sequence>
<accession>A0ABP5ASH2</accession>
<dbReference type="SUPFAM" id="SSF46894">
    <property type="entry name" value="C-terminal effector domain of the bipartite response regulators"/>
    <property type="match status" value="1"/>
</dbReference>
<gene>
    <name evidence="3" type="ORF">GCM10009716_32710</name>
</gene>
<proteinExistence type="predicted"/>
<dbReference type="Proteomes" id="UP001501303">
    <property type="component" value="Unassembled WGS sequence"/>
</dbReference>
<protein>
    <recommendedName>
        <fullName evidence="2">HTH luxR-type domain-containing protein</fullName>
    </recommendedName>
</protein>
<name>A0ABP5ASH2_9ACTN</name>
<evidence type="ECO:0000256" key="1">
    <source>
        <dbReference type="SAM" id="MobiDB-lite"/>
    </source>
</evidence>
<feature type="region of interest" description="Disordered" evidence="1">
    <location>
        <begin position="1"/>
        <end position="52"/>
    </location>
</feature>
<dbReference type="InterPro" id="IPR036388">
    <property type="entry name" value="WH-like_DNA-bd_sf"/>
</dbReference>
<evidence type="ECO:0000313" key="3">
    <source>
        <dbReference type="EMBL" id="GAA1921564.1"/>
    </source>
</evidence>
<evidence type="ECO:0000313" key="4">
    <source>
        <dbReference type="Proteomes" id="UP001501303"/>
    </source>
</evidence>
<dbReference type="SMART" id="SM00421">
    <property type="entry name" value="HTH_LUXR"/>
    <property type="match status" value="1"/>
</dbReference>